<dbReference type="PANTHER" id="PTHR42879">
    <property type="entry name" value="3-OXOACYL-(ACYL-CARRIER-PROTEIN) REDUCTASE"/>
    <property type="match status" value="1"/>
</dbReference>
<keyword evidence="2 5" id="KW-0560">Oxidoreductase</keyword>
<dbReference type="InterPro" id="IPR020904">
    <property type="entry name" value="Sc_DH/Rdtase_CS"/>
</dbReference>
<dbReference type="GO" id="GO:0018454">
    <property type="term" value="F:acetoacetyl-CoA reductase activity"/>
    <property type="evidence" value="ECO:0007669"/>
    <property type="project" value="UniProtKB-EC"/>
</dbReference>
<dbReference type="NCBIfam" id="NF009464">
    <property type="entry name" value="PRK12824.1"/>
    <property type="match status" value="1"/>
</dbReference>
<evidence type="ECO:0000256" key="2">
    <source>
        <dbReference type="ARBA" id="ARBA00023002"/>
    </source>
</evidence>
<comment type="caution">
    <text evidence="5">The sequence shown here is derived from an EMBL/GenBank/DDBJ whole genome shotgun (WGS) entry which is preliminary data.</text>
</comment>
<dbReference type="CDD" id="cd05333">
    <property type="entry name" value="BKR_SDR_c"/>
    <property type="match status" value="1"/>
</dbReference>
<evidence type="ECO:0000259" key="4">
    <source>
        <dbReference type="SMART" id="SM00822"/>
    </source>
</evidence>
<dbReference type="PANTHER" id="PTHR42879:SF2">
    <property type="entry name" value="3-OXOACYL-[ACYL-CARRIER-PROTEIN] REDUCTASE FABG"/>
    <property type="match status" value="1"/>
</dbReference>
<reference evidence="5 6" key="1">
    <citation type="journal article" date="2020" name="Microorganisms">
        <title>Osmotic Adaptation and Compatible Solute Biosynthesis of Phototrophic Bacteria as Revealed from Genome Analyses.</title>
        <authorList>
            <person name="Imhoff J.F."/>
            <person name="Rahn T."/>
            <person name="Kunzel S."/>
            <person name="Keller A."/>
            <person name="Neulinger S.C."/>
        </authorList>
    </citation>
    <scope>NUCLEOTIDE SEQUENCE [LARGE SCALE GENOMIC DNA]</scope>
    <source>
        <strain evidence="5 6">DSM 15116</strain>
    </source>
</reference>
<dbReference type="Gene3D" id="3.40.50.720">
    <property type="entry name" value="NAD(P)-binding Rossmann-like Domain"/>
    <property type="match status" value="1"/>
</dbReference>
<dbReference type="PROSITE" id="PS00061">
    <property type="entry name" value="ADH_SHORT"/>
    <property type="match status" value="1"/>
</dbReference>
<keyword evidence="6" id="KW-1185">Reference proteome</keyword>
<dbReference type="Pfam" id="PF00106">
    <property type="entry name" value="adh_short"/>
    <property type="match status" value="1"/>
</dbReference>
<sequence>MAGRLALVTGGNGGIGTAVCRELAAQGYRVVATCIDARAEDAAGWQARLREEGYSVGYIECDVTDITACERAAAELEREHGPVEVLVNLAGITRDKFFHKMGAEDWESVLDVNLRGVFNVTRQFVAGMRERRFGRIVNISSVNGQSGQLGQTNYSAAKAGMHGFTMALAKEGASKGVTVNTVSPGYVDTSMTAEMPDETLERIVSQVPVGRLARPEEIARVIAFLVADESAYITGANIPVNGGLFCSF</sequence>
<dbReference type="InterPro" id="IPR050259">
    <property type="entry name" value="SDR"/>
</dbReference>
<dbReference type="EC" id="1.1.1.36" evidence="5"/>
<gene>
    <name evidence="5" type="ORF">CKO13_06525</name>
</gene>
<evidence type="ECO:0000313" key="5">
    <source>
        <dbReference type="EMBL" id="MBK1726685.1"/>
    </source>
</evidence>
<dbReference type="Proteomes" id="UP000738126">
    <property type="component" value="Unassembled WGS sequence"/>
</dbReference>
<dbReference type="PRINTS" id="PR00081">
    <property type="entry name" value="GDHRDH"/>
</dbReference>
<dbReference type="InterPro" id="IPR002347">
    <property type="entry name" value="SDR_fam"/>
</dbReference>
<evidence type="ECO:0000256" key="1">
    <source>
        <dbReference type="ARBA" id="ARBA00006484"/>
    </source>
</evidence>
<dbReference type="InterPro" id="IPR011283">
    <property type="entry name" value="Acetoacetyl-CoA_reductase"/>
</dbReference>
<protein>
    <submittedName>
        <fullName evidence="5">Beta-ketoacyl-ACP reductase</fullName>
        <ecNumber evidence="5">1.1.1.36</ecNumber>
    </submittedName>
</protein>
<dbReference type="EMBL" id="NRSH01000059">
    <property type="protein sequence ID" value="MBK1726685.1"/>
    <property type="molecule type" value="Genomic_DNA"/>
</dbReference>
<organism evidence="5 6">
    <name type="scientific">Halorhodospira neutriphila</name>
    <dbReference type="NCBI Taxonomy" id="168379"/>
    <lineage>
        <taxon>Bacteria</taxon>
        <taxon>Pseudomonadati</taxon>
        <taxon>Pseudomonadota</taxon>
        <taxon>Gammaproteobacteria</taxon>
        <taxon>Chromatiales</taxon>
        <taxon>Ectothiorhodospiraceae</taxon>
        <taxon>Halorhodospira</taxon>
    </lineage>
</organism>
<dbReference type="SMART" id="SM00822">
    <property type="entry name" value="PKS_KR"/>
    <property type="match status" value="1"/>
</dbReference>
<dbReference type="InterPro" id="IPR036291">
    <property type="entry name" value="NAD(P)-bd_dom_sf"/>
</dbReference>
<dbReference type="InterPro" id="IPR057326">
    <property type="entry name" value="KR_dom"/>
</dbReference>
<dbReference type="PRINTS" id="PR00080">
    <property type="entry name" value="SDRFAMILY"/>
</dbReference>
<evidence type="ECO:0000256" key="3">
    <source>
        <dbReference type="RuleBase" id="RU000363"/>
    </source>
</evidence>
<dbReference type="SUPFAM" id="SSF51735">
    <property type="entry name" value="NAD(P)-binding Rossmann-fold domains"/>
    <property type="match status" value="1"/>
</dbReference>
<evidence type="ECO:0000313" key="6">
    <source>
        <dbReference type="Proteomes" id="UP000738126"/>
    </source>
</evidence>
<comment type="similarity">
    <text evidence="1 3">Belongs to the short-chain dehydrogenases/reductases (SDR) family.</text>
</comment>
<proteinExistence type="inferred from homology"/>
<dbReference type="RefSeq" id="WP_200258222.1">
    <property type="nucleotide sequence ID" value="NZ_NRSH01000059.1"/>
</dbReference>
<feature type="domain" description="Ketoreductase" evidence="4">
    <location>
        <begin position="4"/>
        <end position="185"/>
    </location>
</feature>
<name>A0ABS1E7G5_9GAMM</name>
<accession>A0ABS1E7G5</accession>
<dbReference type="NCBIfam" id="NF009466">
    <property type="entry name" value="PRK12826.1-2"/>
    <property type="match status" value="1"/>
</dbReference>
<dbReference type="NCBIfam" id="TIGR01829">
    <property type="entry name" value="AcAcCoA_reduct"/>
    <property type="match status" value="1"/>
</dbReference>